<dbReference type="InterPro" id="IPR000683">
    <property type="entry name" value="Gfo/Idh/MocA-like_OxRdtase_N"/>
</dbReference>
<accession>A0A3E2X283</accession>
<feature type="domain" description="GFO/IDH/MocA-like oxidoreductase" evidence="3">
    <location>
        <begin position="131"/>
        <end position="279"/>
    </location>
</feature>
<name>A0A3E2X283_9FIRM</name>
<dbReference type="GO" id="GO:0016491">
    <property type="term" value="F:oxidoreductase activity"/>
    <property type="evidence" value="ECO:0007669"/>
    <property type="project" value="UniProtKB-KW"/>
</dbReference>
<dbReference type="EMBL" id="QVIA01000001">
    <property type="protein sequence ID" value="RGC35605.1"/>
    <property type="molecule type" value="Genomic_DNA"/>
</dbReference>
<dbReference type="AlphaFoldDB" id="A0A3E2X283"/>
<dbReference type="GeneID" id="93336185"/>
<comment type="caution">
    <text evidence="4">The sequence shown here is derived from an EMBL/GenBank/DDBJ whole genome shotgun (WGS) entry which is preliminary data.</text>
</comment>
<proteinExistence type="predicted"/>
<keyword evidence="1" id="KW-0560">Oxidoreductase</keyword>
<dbReference type="RefSeq" id="WP_025653661.1">
    <property type="nucleotide sequence ID" value="NZ_QVIA01000001.1"/>
</dbReference>
<sequence>MKIYRAGIIGTGFIGAVHIETLRRLGNVEVAALTDTCNAKETAEKLNIPSYFSDYKKMIDSVELDTVHICTPNNTHYEIAMYAMDHGISVICEKPMCTTIKEAEALVAKAAEKGLVNGINFHNRFYPMNNHLKNIIRDGELGDIFSITGNYTQDWLLFDTDYSWRLSAKESGNTRAVSDIGSHWMDLAEYVTGQKIVAVNADFSTIHAKRKKPRKTVLAFSKETFQEEDYEPVDIDTEDNANILFKFSGGAIGSAFFSQVIAGKSVDINLQIGGYKKSAEWHSMNCNALTIGNRDSFNETIEKGIATVHPETRPLIAYPFGHAEGFPDAFKQSFRSIYDHIADPTGSYEHADFEDGLHEMILCQKIFESNQRQGWVNIDGE</sequence>
<evidence type="ECO:0000259" key="2">
    <source>
        <dbReference type="Pfam" id="PF01408"/>
    </source>
</evidence>
<dbReference type="InterPro" id="IPR055170">
    <property type="entry name" value="GFO_IDH_MocA-like_dom"/>
</dbReference>
<evidence type="ECO:0000313" key="4">
    <source>
        <dbReference type="EMBL" id="RGC35605.1"/>
    </source>
</evidence>
<gene>
    <name evidence="4" type="ORF">DWX41_01030</name>
</gene>
<dbReference type="Gene3D" id="3.30.360.10">
    <property type="entry name" value="Dihydrodipicolinate Reductase, domain 2"/>
    <property type="match status" value="1"/>
</dbReference>
<evidence type="ECO:0000256" key="1">
    <source>
        <dbReference type="ARBA" id="ARBA00023002"/>
    </source>
</evidence>
<dbReference type="SUPFAM" id="SSF55347">
    <property type="entry name" value="Glyceraldehyde-3-phosphate dehydrogenase-like, C-terminal domain"/>
    <property type="match status" value="1"/>
</dbReference>
<protein>
    <submittedName>
        <fullName evidence="4">Gfo/Idh/MocA family oxidoreductase</fullName>
    </submittedName>
</protein>
<dbReference type="Proteomes" id="UP000261111">
    <property type="component" value="Unassembled WGS sequence"/>
</dbReference>
<reference evidence="4 5" key="1">
    <citation type="submission" date="2018-08" db="EMBL/GenBank/DDBJ databases">
        <title>A genome reference for cultivated species of the human gut microbiota.</title>
        <authorList>
            <person name="Zou Y."/>
            <person name="Xue W."/>
            <person name="Luo G."/>
        </authorList>
    </citation>
    <scope>NUCLEOTIDE SEQUENCE [LARGE SCALE GENOMIC DNA]</scope>
    <source>
        <strain evidence="4 5">AF19-21</strain>
    </source>
</reference>
<evidence type="ECO:0000313" key="5">
    <source>
        <dbReference type="Proteomes" id="UP000261111"/>
    </source>
</evidence>
<dbReference type="PANTHER" id="PTHR43818">
    <property type="entry name" value="BCDNA.GH03377"/>
    <property type="match status" value="1"/>
</dbReference>
<organism evidence="4 5">
    <name type="scientific">Hungatella hathewayi</name>
    <dbReference type="NCBI Taxonomy" id="154046"/>
    <lineage>
        <taxon>Bacteria</taxon>
        <taxon>Bacillati</taxon>
        <taxon>Bacillota</taxon>
        <taxon>Clostridia</taxon>
        <taxon>Lachnospirales</taxon>
        <taxon>Lachnospiraceae</taxon>
        <taxon>Hungatella</taxon>
    </lineage>
</organism>
<dbReference type="Pfam" id="PF01408">
    <property type="entry name" value="GFO_IDH_MocA"/>
    <property type="match status" value="1"/>
</dbReference>
<dbReference type="GO" id="GO:0000166">
    <property type="term" value="F:nucleotide binding"/>
    <property type="evidence" value="ECO:0007669"/>
    <property type="project" value="InterPro"/>
</dbReference>
<dbReference type="Gene3D" id="3.40.50.720">
    <property type="entry name" value="NAD(P)-binding Rossmann-like Domain"/>
    <property type="match status" value="1"/>
</dbReference>
<dbReference type="SUPFAM" id="SSF51735">
    <property type="entry name" value="NAD(P)-binding Rossmann-fold domains"/>
    <property type="match status" value="1"/>
</dbReference>
<dbReference type="Pfam" id="PF22725">
    <property type="entry name" value="GFO_IDH_MocA_C3"/>
    <property type="match status" value="1"/>
</dbReference>
<feature type="domain" description="Gfo/Idh/MocA-like oxidoreductase N-terminal" evidence="2">
    <location>
        <begin position="5"/>
        <end position="118"/>
    </location>
</feature>
<dbReference type="InterPro" id="IPR036291">
    <property type="entry name" value="NAD(P)-bd_dom_sf"/>
</dbReference>
<dbReference type="InterPro" id="IPR050463">
    <property type="entry name" value="Gfo/Idh/MocA_oxidrdct_glycsds"/>
</dbReference>
<dbReference type="PANTHER" id="PTHR43818:SF11">
    <property type="entry name" value="BCDNA.GH03377"/>
    <property type="match status" value="1"/>
</dbReference>
<evidence type="ECO:0000259" key="3">
    <source>
        <dbReference type="Pfam" id="PF22725"/>
    </source>
</evidence>